<accession>A0A933ICX8</accession>
<feature type="coiled-coil region" evidence="1">
    <location>
        <begin position="35"/>
        <end position="114"/>
    </location>
</feature>
<dbReference type="Proteomes" id="UP000736328">
    <property type="component" value="Unassembled WGS sequence"/>
</dbReference>
<keyword evidence="1" id="KW-0175">Coiled coil</keyword>
<name>A0A933ICX8_UNCT6</name>
<evidence type="ECO:0000313" key="3">
    <source>
        <dbReference type="Proteomes" id="UP000736328"/>
    </source>
</evidence>
<reference evidence="2" key="1">
    <citation type="submission" date="2020-07" db="EMBL/GenBank/DDBJ databases">
        <title>Huge and variable diversity of episymbiotic CPR bacteria and DPANN archaea in groundwater ecosystems.</title>
        <authorList>
            <person name="He C.Y."/>
            <person name="Keren R."/>
            <person name="Whittaker M."/>
            <person name="Farag I.F."/>
            <person name="Doudna J."/>
            <person name="Cate J.H.D."/>
            <person name="Banfield J.F."/>
        </authorList>
    </citation>
    <scope>NUCLEOTIDE SEQUENCE</scope>
    <source>
        <strain evidence="2">NC_groundwater_1520_Pr4_B-0.1um_53_5</strain>
    </source>
</reference>
<comment type="caution">
    <text evidence="2">The sequence shown here is derived from an EMBL/GenBank/DDBJ whole genome shotgun (WGS) entry which is preliminary data.</text>
</comment>
<dbReference type="AlphaFoldDB" id="A0A933ICX8"/>
<proteinExistence type="predicted"/>
<organism evidence="2 3">
    <name type="scientific">candidate division TA06 bacterium</name>
    <dbReference type="NCBI Taxonomy" id="2250710"/>
    <lineage>
        <taxon>Bacteria</taxon>
        <taxon>Bacteria division TA06</taxon>
    </lineage>
</organism>
<gene>
    <name evidence="2" type="ORF">HY768_10835</name>
</gene>
<protein>
    <submittedName>
        <fullName evidence="2">Uncharacterized protein</fullName>
    </submittedName>
</protein>
<sequence>MKKPNPPQIKDAIFISSVIGNLLQAIGQAEKAKNLQTAQNALSRVTAEREYLKSQLRLWITDNAKLKNHALQLEKEMSELRKMTEALSQQIYSLKRQQNENDSMIVKLKKENEELRKDNKK</sequence>
<dbReference type="EMBL" id="JACQXR010000148">
    <property type="protein sequence ID" value="MBI4727693.1"/>
    <property type="molecule type" value="Genomic_DNA"/>
</dbReference>
<evidence type="ECO:0000256" key="1">
    <source>
        <dbReference type="SAM" id="Coils"/>
    </source>
</evidence>
<evidence type="ECO:0000313" key="2">
    <source>
        <dbReference type="EMBL" id="MBI4727693.1"/>
    </source>
</evidence>